<dbReference type="PANTHER" id="PTHR23351:SF25">
    <property type="entry name" value="FOS-RELATED ANTIGEN 2"/>
    <property type="match status" value="1"/>
</dbReference>
<feature type="region of interest" description="Disordered" evidence="2">
    <location>
        <begin position="65"/>
        <end position="155"/>
    </location>
</feature>
<protein>
    <recommendedName>
        <fullName evidence="3">BZIP domain-containing protein</fullName>
    </recommendedName>
</protein>
<dbReference type="EMBL" id="JAGTTL010000030">
    <property type="protein sequence ID" value="KAK6298431.1"/>
    <property type="molecule type" value="Genomic_DNA"/>
</dbReference>
<dbReference type="InterPro" id="IPR000837">
    <property type="entry name" value="AP-1"/>
</dbReference>
<feature type="compositionally biased region" description="Polar residues" evidence="2">
    <location>
        <begin position="14"/>
        <end position="38"/>
    </location>
</feature>
<dbReference type="SMART" id="SM00338">
    <property type="entry name" value="BRLZ"/>
    <property type="match status" value="1"/>
</dbReference>
<dbReference type="AlphaFoldDB" id="A0AAN8QH44"/>
<dbReference type="GO" id="GO:0005634">
    <property type="term" value="C:nucleus"/>
    <property type="evidence" value="ECO:0007669"/>
    <property type="project" value="TreeGrafter"/>
</dbReference>
<dbReference type="GO" id="GO:0000981">
    <property type="term" value="F:DNA-binding transcription factor activity, RNA polymerase II-specific"/>
    <property type="evidence" value="ECO:0007669"/>
    <property type="project" value="TreeGrafter"/>
</dbReference>
<evidence type="ECO:0000313" key="4">
    <source>
        <dbReference type="EMBL" id="KAK6298431.1"/>
    </source>
</evidence>
<dbReference type="Pfam" id="PF00170">
    <property type="entry name" value="bZIP_1"/>
    <property type="match status" value="1"/>
</dbReference>
<evidence type="ECO:0000256" key="1">
    <source>
        <dbReference type="SAM" id="Coils"/>
    </source>
</evidence>
<gene>
    <name evidence="4" type="ORF">J4Q44_G00314860</name>
</gene>
<feature type="coiled-coil region" evidence="1">
    <location>
        <begin position="167"/>
        <end position="204"/>
    </location>
</feature>
<dbReference type="PRINTS" id="PR00042">
    <property type="entry name" value="LEUZIPPRFOS"/>
</dbReference>
<keyword evidence="5" id="KW-1185">Reference proteome</keyword>
<feature type="compositionally biased region" description="Polar residues" evidence="2">
    <location>
        <begin position="325"/>
        <end position="336"/>
    </location>
</feature>
<keyword evidence="1" id="KW-0175">Coiled coil</keyword>
<comment type="caution">
    <text evidence="4">The sequence shown here is derived from an EMBL/GenBank/DDBJ whole genome shotgun (WGS) entry which is preliminary data.</text>
</comment>
<dbReference type="FunFam" id="1.20.5.170:FF:000006">
    <property type="entry name" value="fos-related antigen 2 isoform X1"/>
    <property type="match status" value="1"/>
</dbReference>
<feature type="region of interest" description="Disordered" evidence="2">
    <location>
        <begin position="322"/>
        <end position="363"/>
    </location>
</feature>
<evidence type="ECO:0000313" key="5">
    <source>
        <dbReference type="Proteomes" id="UP001356427"/>
    </source>
</evidence>
<dbReference type="SUPFAM" id="SSF57959">
    <property type="entry name" value="Leucine zipper domain"/>
    <property type="match status" value="1"/>
</dbReference>
<dbReference type="PROSITE" id="PS00036">
    <property type="entry name" value="BZIP_BASIC"/>
    <property type="match status" value="1"/>
</dbReference>
<dbReference type="Proteomes" id="UP001356427">
    <property type="component" value="Unassembled WGS sequence"/>
</dbReference>
<dbReference type="InterPro" id="IPR004827">
    <property type="entry name" value="bZIP"/>
</dbReference>
<proteinExistence type="predicted"/>
<feature type="domain" description="BZIP" evidence="3">
    <location>
        <begin position="142"/>
        <end position="205"/>
    </location>
</feature>
<feature type="compositionally biased region" description="Basic and acidic residues" evidence="2">
    <location>
        <begin position="131"/>
        <end position="144"/>
    </location>
</feature>
<feature type="compositionally biased region" description="Low complexity" evidence="2">
    <location>
        <begin position="345"/>
        <end position="357"/>
    </location>
</feature>
<reference evidence="4 5" key="1">
    <citation type="submission" date="2021-04" db="EMBL/GenBank/DDBJ databases">
        <authorList>
            <person name="De Guttry C."/>
            <person name="Zahm M."/>
            <person name="Klopp C."/>
            <person name="Cabau C."/>
            <person name="Louis A."/>
            <person name="Berthelot C."/>
            <person name="Parey E."/>
            <person name="Roest Crollius H."/>
            <person name="Montfort J."/>
            <person name="Robinson-Rechavi M."/>
            <person name="Bucao C."/>
            <person name="Bouchez O."/>
            <person name="Gislard M."/>
            <person name="Lluch J."/>
            <person name="Milhes M."/>
            <person name="Lampietro C."/>
            <person name="Lopez Roques C."/>
            <person name="Donnadieu C."/>
            <person name="Braasch I."/>
            <person name="Desvignes T."/>
            <person name="Postlethwait J."/>
            <person name="Bobe J."/>
            <person name="Wedekind C."/>
            <person name="Guiguen Y."/>
        </authorList>
    </citation>
    <scope>NUCLEOTIDE SEQUENCE [LARGE SCALE GENOMIC DNA]</scope>
    <source>
        <strain evidence="4">Cs_M1</strain>
        <tissue evidence="4">Blood</tissue>
    </source>
</reference>
<accession>A0AAN8QH44</accession>
<feature type="region of interest" description="Disordered" evidence="2">
    <location>
        <begin position="211"/>
        <end position="273"/>
    </location>
</feature>
<evidence type="ECO:0000259" key="3">
    <source>
        <dbReference type="PROSITE" id="PS50217"/>
    </source>
</evidence>
<dbReference type="CDD" id="cd14721">
    <property type="entry name" value="bZIP_Fos"/>
    <property type="match status" value="1"/>
</dbReference>
<dbReference type="PANTHER" id="PTHR23351">
    <property type="entry name" value="FOS TRANSCRIPTION FACTOR-RELATED"/>
    <property type="match status" value="1"/>
</dbReference>
<dbReference type="Gene3D" id="1.20.5.170">
    <property type="match status" value="1"/>
</dbReference>
<feature type="region of interest" description="Disordered" evidence="2">
    <location>
        <begin position="1"/>
        <end position="38"/>
    </location>
</feature>
<dbReference type="GO" id="GO:0000978">
    <property type="term" value="F:RNA polymerase II cis-regulatory region sequence-specific DNA binding"/>
    <property type="evidence" value="ECO:0007669"/>
    <property type="project" value="TreeGrafter"/>
</dbReference>
<evidence type="ECO:0000256" key="2">
    <source>
        <dbReference type="SAM" id="MobiDB-lite"/>
    </source>
</evidence>
<dbReference type="InterPro" id="IPR046347">
    <property type="entry name" value="bZIP_sf"/>
</dbReference>
<dbReference type="PROSITE" id="PS50217">
    <property type="entry name" value="BZIP"/>
    <property type="match status" value="1"/>
</dbReference>
<feature type="compositionally biased region" description="Pro residues" evidence="2">
    <location>
        <begin position="70"/>
        <end position="97"/>
    </location>
</feature>
<sequence length="363" mass="39357">MYRNFGNLGRGGSDSRSPHTGSSAVSQGTSATTTQQDQKFTVAGGSQFVPSLNAITSNQDLQWLVQPSLIGPPGPSRPPRPPYPPGPSRPPRPPYPPAAGMRSFNPSPSQPHLYRPGVIRAAARSGSTTRRRNDEHLSPEELERRRIRRERNKQAAAKCRNRRRELTDTLQIETDELEGRKSCLEKEIAELQKEKEKLELVLEAHRPICKIHDSDSDSDQSSELPSLGGIKIEPELSDLPGSSAKSQSRIEKPKPKITIPVRTVTSSASAVPMESESLHTPILISTPSLTPFTASLVFSYPSGSLDSSSTISSQALATLSSSSQHGVAQQSRNPQPCSIAHRRSSSSGDQSDHSLNSPTIITL</sequence>
<organism evidence="4 5">
    <name type="scientific">Coregonus suidteri</name>
    <dbReference type="NCBI Taxonomy" id="861788"/>
    <lineage>
        <taxon>Eukaryota</taxon>
        <taxon>Metazoa</taxon>
        <taxon>Chordata</taxon>
        <taxon>Craniata</taxon>
        <taxon>Vertebrata</taxon>
        <taxon>Euteleostomi</taxon>
        <taxon>Actinopterygii</taxon>
        <taxon>Neopterygii</taxon>
        <taxon>Teleostei</taxon>
        <taxon>Protacanthopterygii</taxon>
        <taxon>Salmoniformes</taxon>
        <taxon>Salmonidae</taxon>
        <taxon>Coregoninae</taxon>
        <taxon>Coregonus</taxon>
    </lineage>
</organism>
<name>A0AAN8QH44_9TELE</name>